<dbReference type="InterPro" id="IPR044140">
    <property type="entry name" value="ProRS_anticodon_short"/>
</dbReference>
<comment type="subcellular location">
    <subcellularLocation>
        <location evidence="1 10">Cytoplasm</location>
    </subcellularLocation>
</comment>
<keyword evidence="4 10" id="KW-0436">Ligase</keyword>
<keyword evidence="3 10" id="KW-0963">Cytoplasm</keyword>
<evidence type="ECO:0000256" key="4">
    <source>
        <dbReference type="ARBA" id="ARBA00022598"/>
    </source>
</evidence>
<evidence type="ECO:0000256" key="9">
    <source>
        <dbReference type="ARBA" id="ARBA00047671"/>
    </source>
</evidence>
<dbReference type="CDD" id="cd00779">
    <property type="entry name" value="ProRS_core_prok"/>
    <property type="match status" value="1"/>
</dbReference>
<evidence type="ECO:0000256" key="10">
    <source>
        <dbReference type="HAMAP-Rule" id="MF_01569"/>
    </source>
</evidence>
<dbReference type="NCBIfam" id="TIGR00409">
    <property type="entry name" value="proS_fam_II"/>
    <property type="match status" value="1"/>
</dbReference>
<dbReference type="Pfam" id="PF03129">
    <property type="entry name" value="HGTP_anticodon"/>
    <property type="match status" value="1"/>
</dbReference>
<dbReference type="PANTHER" id="PTHR42753:SF2">
    <property type="entry name" value="PROLINE--TRNA LIGASE"/>
    <property type="match status" value="1"/>
</dbReference>
<dbReference type="InterPro" id="IPR007214">
    <property type="entry name" value="YbaK/aa-tRNA-synth-assoc-dom"/>
</dbReference>
<dbReference type="NCBIfam" id="NF006625">
    <property type="entry name" value="PRK09194.1"/>
    <property type="match status" value="1"/>
</dbReference>
<feature type="region of interest" description="Disordered" evidence="11">
    <location>
        <begin position="1"/>
        <end position="20"/>
    </location>
</feature>
<evidence type="ECO:0000256" key="5">
    <source>
        <dbReference type="ARBA" id="ARBA00022741"/>
    </source>
</evidence>
<dbReference type="AlphaFoldDB" id="A0A6J4RP91"/>
<comment type="similarity">
    <text evidence="10">Belongs to the class-II aminoacyl-tRNA synthetase family. ProS type 1 subfamily.</text>
</comment>
<dbReference type="InterPro" id="IPR036621">
    <property type="entry name" value="Anticodon-bd_dom_sf"/>
</dbReference>
<dbReference type="Gene3D" id="3.30.930.10">
    <property type="entry name" value="Bira Bifunctional Protein, Domain 2"/>
    <property type="match status" value="2"/>
</dbReference>
<dbReference type="Gene3D" id="3.40.50.800">
    <property type="entry name" value="Anticodon-binding domain"/>
    <property type="match status" value="1"/>
</dbReference>
<dbReference type="PRINTS" id="PR01046">
    <property type="entry name" value="TRNASYNTHPRO"/>
</dbReference>
<sequence>MFTGSIATYTPRAATSDRAGSLRPSMRLSHLLLPTEREPPSDAEALSHKLMVRAGLIRQVGSGLWTWMPAGWRIHRKVEQHIREEMDAIGAQELLMPVLTPAHLWKATGRYDSVGGELMRFQDRKGADMVLAMSHEETVTFHVAQLVRSYRQLPLQLYHFQIKERDEFRPRAGLLRTREFVMKDAYSFDRDPAGLDASYELQRAAYHRIFERCGLRFYECEADVGMMGGFGAHEFMAPCAAGENDVALAPGYAANVEVAAAEPQPVPPLRHDLAGELHTPGRTTVEAVARALEVHPGNLLKAFPVVTEGRGLVMILLRGDHRVNEVKLGTSLGEPFRPATAEELGGAGMVPGFLGPSAAVLTFHDAAIRPGRYVTGSGRADHHVVVEVEAGERIDVRTVEAGDTVAGHPIAIEPAIEIGNIFKLGTRYSEPLGATYLDAHGKAQPVVMGSYGIGPARVVAAAAEQYGDEHGIAWPRSIAPWDVELVAVGKAGTPERDAADALYAELTTSALDVLYDDRDAKPGEKFADAELLGAPLRLTLGKRSLRSGQLEAQRRRGREDVEGGVAMASAAATTEALWGELP</sequence>
<dbReference type="InterPro" id="IPR023717">
    <property type="entry name" value="Pro-tRNA-Synthase_IIa_type1"/>
</dbReference>
<dbReference type="InterPro" id="IPR004500">
    <property type="entry name" value="Pro-tRNA-synth_IIa_bac-type"/>
</dbReference>
<dbReference type="Pfam" id="PF00587">
    <property type="entry name" value="tRNA-synt_2b"/>
    <property type="match status" value="1"/>
</dbReference>
<keyword evidence="8 10" id="KW-0030">Aminoacyl-tRNA synthetase</keyword>
<dbReference type="Gene3D" id="3.90.960.10">
    <property type="entry name" value="YbaK/aminoacyl-tRNA synthetase-associated domain"/>
    <property type="match status" value="1"/>
</dbReference>
<name>A0A6J4RP91_9ACTN</name>
<dbReference type="SUPFAM" id="SSF52954">
    <property type="entry name" value="Class II aaRS ABD-related"/>
    <property type="match status" value="1"/>
</dbReference>
<dbReference type="InterPro" id="IPR004154">
    <property type="entry name" value="Anticodon-bd"/>
</dbReference>
<dbReference type="GO" id="GO:0002161">
    <property type="term" value="F:aminoacyl-tRNA deacylase activity"/>
    <property type="evidence" value="ECO:0007669"/>
    <property type="project" value="InterPro"/>
</dbReference>
<dbReference type="InterPro" id="IPR036754">
    <property type="entry name" value="YbaK/aa-tRNA-synt-asso_dom_sf"/>
</dbReference>
<gene>
    <name evidence="10" type="primary">proS</name>
    <name evidence="13" type="ORF">AVDCRST_MAG53-296</name>
</gene>
<protein>
    <recommendedName>
        <fullName evidence="10">Proline--tRNA ligase</fullName>
        <ecNumber evidence="10">6.1.1.15</ecNumber>
    </recommendedName>
    <alternativeName>
        <fullName evidence="10">Prolyl-tRNA synthetase</fullName>
        <shortName evidence="10">ProRS</shortName>
    </alternativeName>
</protein>
<dbReference type="InterPro" id="IPR006195">
    <property type="entry name" value="aa-tRNA-synth_II"/>
</dbReference>
<comment type="domain">
    <text evidence="10">Consists of three domains: the N-terminal catalytic domain, the editing domain and the C-terminal anticodon-binding domain.</text>
</comment>
<reference evidence="13" key="1">
    <citation type="submission" date="2020-02" db="EMBL/GenBank/DDBJ databases">
        <authorList>
            <person name="Meier V. D."/>
        </authorList>
    </citation>
    <scope>NUCLEOTIDE SEQUENCE</scope>
    <source>
        <strain evidence="13">AVDCRST_MAG53</strain>
    </source>
</reference>
<organism evidence="13">
    <name type="scientific">uncultured Solirubrobacteraceae bacterium</name>
    <dbReference type="NCBI Taxonomy" id="1162706"/>
    <lineage>
        <taxon>Bacteria</taxon>
        <taxon>Bacillati</taxon>
        <taxon>Actinomycetota</taxon>
        <taxon>Thermoleophilia</taxon>
        <taxon>Solirubrobacterales</taxon>
        <taxon>Solirubrobacteraceae</taxon>
        <taxon>environmental samples</taxon>
    </lineage>
</organism>
<accession>A0A6J4RP91</accession>
<dbReference type="EC" id="6.1.1.15" evidence="10"/>
<evidence type="ECO:0000256" key="8">
    <source>
        <dbReference type="ARBA" id="ARBA00023146"/>
    </source>
</evidence>
<proteinExistence type="inferred from homology"/>
<dbReference type="InterPro" id="IPR045864">
    <property type="entry name" value="aa-tRNA-synth_II/BPL/LPL"/>
</dbReference>
<dbReference type="InterPro" id="IPR050062">
    <property type="entry name" value="Pro-tRNA_synthetase"/>
</dbReference>
<comment type="function">
    <text evidence="10">Catalyzes the attachment of proline to tRNA(Pro) in a two-step reaction: proline is first activated by ATP to form Pro-AMP and then transferred to the acceptor end of tRNA(Pro). As ProRS can inadvertently accommodate and process non-cognate amino acids such as alanine and cysteine, to avoid such errors it has two additional distinct editing activities against alanine. One activity is designated as 'pretransfer' editing and involves the tRNA(Pro)-independent hydrolysis of activated Ala-AMP. The other activity is designated 'posttransfer' editing and involves deacylation of mischarged Ala-tRNA(Pro). The misacylated Cys-tRNA(Pro) is not edited by ProRS.</text>
</comment>
<evidence type="ECO:0000313" key="13">
    <source>
        <dbReference type="EMBL" id="CAA9475929.1"/>
    </source>
</evidence>
<dbReference type="SUPFAM" id="SSF55681">
    <property type="entry name" value="Class II aaRS and biotin synthetases"/>
    <property type="match status" value="1"/>
</dbReference>
<dbReference type="InterPro" id="IPR002314">
    <property type="entry name" value="aa-tRNA-synt_IIb"/>
</dbReference>
<dbReference type="InterPro" id="IPR002316">
    <property type="entry name" value="Pro-tRNA-ligase_IIa"/>
</dbReference>
<dbReference type="PROSITE" id="PS50862">
    <property type="entry name" value="AA_TRNA_LIGASE_II"/>
    <property type="match status" value="1"/>
</dbReference>
<evidence type="ECO:0000256" key="1">
    <source>
        <dbReference type="ARBA" id="ARBA00004496"/>
    </source>
</evidence>
<dbReference type="GO" id="GO:0004827">
    <property type="term" value="F:proline-tRNA ligase activity"/>
    <property type="evidence" value="ECO:0007669"/>
    <property type="project" value="UniProtKB-UniRule"/>
</dbReference>
<dbReference type="HAMAP" id="MF_01569">
    <property type="entry name" value="Pro_tRNA_synth_type1"/>
    <property type="match status" value="1"/>
</dbReference>
<evidence type="ECO:0000256" key="3">
    <source>
        <dbReference type="ARBA" id="ARBA00022490"/>
    </source>
</evidence>
<evidence type="ECO:0000256" key="11">
    <source>
        <dbReference type="SAM" id="MobiDB-lite"/>
    </source>
</evidence>
<keyword evidence="6 10" id="KW-0067">ATP-binding</keyword>
<dbReference type="GO" id="GO:0006433">
    <property type="term" value="P:prolyl-tRNA aminoacylation"/>
    <property type="evidence" value="ECO:0007669"/>
    <property type="project" value="UniProtKB-UniRule"/>
</dbReference>
<dbReference type="InterPro" id="IPR033730">
    <property type="entry name" value="ProRS_core_prok"/>
</dbReference>
<evidence type="ECO:0000256" key="2">
    <source>
        <dbReference type="ARBA" id="ARBA00011738"/>
    </source>
</evidence>
<feature type="domain" description="Aminoacyl-transfer RNA synthetases class-II family profile" evidence="12">
    <location>
        <begin position="58"/>
        <end position="475"/>
    </location>
</feature>
<evidence type="ECO:0000259" key="12">
    <source>
        <dbReference type="PROSITE" id="PS50862"/>
    </source>
</evidence>
<comment type="subunit">
    <text evidence="2 10">Homodimer.</text>
</comment>
<comment type="catalytic activity">
    <reaction evidence="9 10">
        <text>tRNA(Pro) + L-proline + ATP = L-prolyl-tRNA(Pro) + AMP + diphosphate</text>
        <dbReference type="Rhea" id="RHEA:14305"/>
        <dbReference type="Rhea" id="RHEA-COMP:9700"/>
        <dbReference type="Rhea" id="RHEA-COMP:9702"/>
        <dbReference type="ChEBI" id="CHEBI:30616"/>
        <dbReference type="ChEBI" id="CHEBI:33019"/>
        <dbReference type="ChEBI" id="CHEBI:60039"/>
        <dbReference type="ChEBI" id="CHEBI:78442"/>
        <dbReference type="ChEBI" id="CHEBI:78532"/>
        <dbReference type="ChEBI" id="CHEBI:456215"/>
        <dbReference type="EC" id="6.1.1.15"/>
    </reaction>
</comment>
<dbReference type="EMBL" id="CADCVR010000012">
    <property type="protein sequence ID" value="CAA9475929.1"/>
    <property type="molecule type" value="Genomic_DNA"/>
</dbReference>
<dbReference type="PANTHER" id="PTHR42753">
    <property type="entry name" value="MITOCHONDRIAL RIBOSOME PROTEIN L39/PROLYL-TRNA LIGASE FAMILY MEMBER"/>
    <property type="match status" value="1"/>
</dbReference>
<dbReference type="GO" id="GO:0005524">
    <property type="term" value="F:ATP binding"/>
    <property type="evidence" value="ECO:0007669"/>
    <property type="project" value="UniProtKB-UniRule"/>
</dbReference>
<evidence type="ECO:0000256" key="7">
    <source>
        <dbReference type="ARBA" id="ARBA00022917"/>
    </source>
</evidence>
<dbReference type="CDD" id="cd00861">
    <property type="entry name" value="ProRS_anticodon_short"/>
    <property type="match status" value="1"/>
</dbReference>
<keyword evidence="7 10" id="KW-0648">Protein biosynthesis</keyword>
<evidence type="ECO:0000256" key="6">
    <source>
        <dbReference type="ARBA" id="ARBA00022840"/>
    </source>
</evidence>
<dbReference type="Pfam" id="PF04073">
    <property type="entry name" value="tRNA_edit"/>
    <property type="match status" value="1"/>
</dbReference>
<dbReference type="SUPFAM" id="SSF55826">
    <property type="entry name" value="YbaK/ProRS associated domain"/>
    <property type="match status" value="1"/>
</dbReference>
<dbReference type="GO" id="GO:0005829">
    <property type="term" value="C:cytosol"/>
    <property type="evidence" value="ECO:0007669"/>
    <property type="project" value="TreeGrafter"/>
</dbReference>
<keyword evidence="5 10" id="KW-0547">Nucleotide-binding</keyword>